<feature type="domain" description="Beta-galactosidase galactose-binding" evidence="11">
    <location>
        <begin position="612"/>
        <end position="671"/>
    </location>
</feature>
<dbReference type="Pfam" id="PF21467">
    <property type="entry name" value="BetaGal_gal-bd"/>
    <property type="match status" value="1"/>
</dbReference>
<dbReference type="SUPFAM" id="SSF49785">
    <property type="entry name" value="Galactose-binding domain-like"/>
    <property type="match status" value="1"/>
</dbReference>
<dbReference type="InterPro" id="IPR026283">
    <property type="entry name" value="B-gal_1-like"/>
</dbReference>
<feature type="chain" id="PRO_5012607267" evidence="8">
    <location>
        <begin position="16"/>
        <end position="714"/>
    </location>
</feature>
<dbReference type="Pfam" id="PF01301">
    <property type="entry name" value="Glyco_hydro_35"/>
    <property type="match status" value="2"/>
</dbReference>
<feature type="active site" description="Proton donor" evidence="6">
    <location>
        <position position="207"/>
    </location>
</feature>
<organism evidence="12 13">
    <name type="scientific">Apis cerana cerana</name>
    <name type="common">Oriental honeybee</name>
    <dbReference type="NCBI Taxonomy" id="94128"/>
    <lineage>
        <taxon>Eukaryota</taxon>
        <taxon>Metazoa</taxon>
        <taxon>Ecdysozoa</taxon>
        <taxon>Arthropoda</taxon>
        <taxon>Hexapoda</taxon>
        <taxon>Insecta</taxon>
        <taxon>Pterygota</taxon>
        <taxon>Neoptera</taxon>
        <taxon>Endopterygota</taxon>
        <taxon>Hymenoptera</taxon>
        <taxon>Apocrita</taxon>
        <taxon>Aculeata</taxon>
        <taxon>Apoidea</taxon>
        <taxon>Anthophila</taxon>
        <taxon>Apidae</taxon>
        <taxon>Apis</taxon>
    </lineage>
</organism>
<dbReference type="Proteomes" id="UP000242457">
    <property type="component" value="Unassembled WGS sequence"/>
</dbReference>
<dbReference type="STRING" id="94128.A0A2A3EJN3"/>
<protein>
    <submittedName>
        <fullName evidence="12">Beta-galactosidase</fullName>
    </submittedName>
</protein>
<evidence type="ECO:0000259" key="9">
    <source>
        <dbReference type="Pfam" id="PF01301"/>
    </source>
</evidence>
<dbReference type="GO" id="GO:0005975">
    <property type="term" value="P:carbohydrate metabolic process"/>
    <property type="evidence" value="ECO:0007669"/>
    <property type="project" value="InterPro"/>
</dbReference>
<reference evidence="12 13" key="1">
    <citation type="submission" date="2014-07" db="EMBL/GenBank/DDBJ databases">
        <title>Genomic and transcriptomic analysis on Apis cerana provide comprehensive insights into honey bee biology.</title>
        <authorList>
            <person name="Diao Q."/>
            <person name="Sun L."/>
            <person name="Zheng H."/>
            <person name="Zheng H."/>
            <person name="Xu S."/>
            <person name="Wang S."/>
            <person name="Zeng Z."/>
            <person name="Hu F."/>
            <person name="Su S."/>
            <person name="Wu J."/>
        </authorList>
    </citation>
    <scope>NUCLEOTIDE SEQUENCE [LARGE SCALE GENOMIC DNA]</scope>
    <source>
        <tissue evidence="12">Pupae without intestine</tissue>
    </source>
</reference>
<feature type="signal peptide" evidence="8">
    <location>
        <begin position="1"/>
        <end position="15"/>
    </location>
</feature>
<dbReference type="InterPro" id="IPR048912">
    <property type="entry name" value="BetaGal1-like_ABD1"/>
</dbReference>
<dbReference type="InterPro" id="IPR048913">
    <property type="entry name" value="BetaGal_gal-bd"/>
</dbReference>
<evidence type="ECO:0000313" key="12">
    <source>
        <dbReference type="EMBL" id="PBC31937.1"/>
    </source>
</evidence>
<keyword evidence="3" id="KW-0378">Hydrolase</keyword>
<keyword evidence="5" id="KW-0326">Glycosidase</keyword>
<dbReference type="Gene3D" id="3.20.20.80">
    <property type="entry name" value="Glycosidases"/>
    <property type="match status" value="1"/>
</dbReference>
<dbReference type="Gene3D" id="2.60.120.260">
    <property type="entry name" value="Galactose-binding domain-like"/>
    <property type="match status" value="2"/>
</dbReference>
<evidence type="ECO:0000256" key="8">
    <source>
        <dbReference type="SAM" id="SignalP"/>
    </source>
</evidence>
<comment type="similarity">
    <text evidence="1 7">Belongs to the glycosyl hydrolase 35 family.</text>
</comment>
<evidence type="ECO:0000256" key="4">
    <source>
        <dbReference type="ARBA" id="ARBA00023180"/>
    </source>
</evidence>
<keyword evidence="13" id="KW-1185">Reference proteome</keyword>
<dbReference type="PANTHER" id="PTHR23421">
    <property type="entry name" value="BETA-GALACTOSIDASE RELATED"/>
    <property type="match status" value="1"/>
</dbReference>
<sequence>MWLVLLTLAVTSTLGEVVNVHVNNNTQWKFGFEVDYENDRFLLDGKPFRYVSGSFHYFRTPRQYWRDRFKKIRAAGLNAVSTYVEWSLHQPSENEWYWTGNADLVEFLNIAQEEDLFVLLRPGPYICAERDFAKIIFINDESIFKNDFFGGLPYWLMTRVPDIKLRTNDPRYMKYVETYLNEVFKRVIPYLRGNGGPIIMVQVVENEYGSYSCDKEYLHRLRDIMKRKIGTKALLYTTDGSNINMLNCGSISGVYTTIDFGTNANVTKSFEIMRLYQPRTFIIKEYQVIALCKIIKIGPLVNSEFYPGWLTHWQEPFQRVNVTLVAKTLNQMLSLGASVNIYMFYGGTNFGYTADSRLRRTLLCNDINTIFCKTFYTIIHVYICIDLTLSANGGENAYNPQLTSYDYDAPLTEAGDPTSKYFEIRNIVSKYLPLPNVSLPTVSPKGDYGSILLSPILKLFEPQGRQLFGTIIVQGSHPLTFEALGLSHWLVLYETDIIHSPKDPAILHAKVRDRALVYVDDHLVGTLSRTSNIYHLSIEEPYGQKLKLLIENQGRLNYGNGLRDFKGVTNVSLNNIPLGPWRMTGFLLDSVNPLINVNSNISVSGTLHDGPVILRGTFSISDQPMDTYLNTDGWGKGVAFVNGHNLGRYWPLVGPQITLYIPASFLRIGENEIVLVELEYVPSSEKIKLQKEPILDFGQYSNNGDNSNDIRVLV</sequence>
<evidence type="ECO:0000256" key="1">
    <source>
        <dbReference type="ARBA" id="ARBA00009809"/>
    </source>
</evidence>
<dbReference type="FunFam" id="3.20.20.80:FF:000017">
    <property type="entry name" value="Beta-galactosidase"/>
    <property type="match status" value="1"/>
</dbReference>
<feature type="domain" description="Beta-galactosidase 1-like first all-beta" evidence="10">
    <location>
        <begin position="478"/>
        <end position="584"/>
    </location>
</feature>
<evidence type="ECO:0000259" key="11">
    <source>
        <dbReference type="Pfam" id="PF21467"/>
    </source>
</evidence>
<evidence type="ECO:0000256" key="3">
    <source>
        <dbReference type="ARBA" id="ARBA00022801"/>
    </source>
</evidence>
<dbReference type="Pfam" id="PF21317">
    <property type="entry name" value="BetaGal_ABD_1"/>
    <property type="match status" value="1"/>
</dbReference>
<keyword evidence="4" id="KW-0325">Glycoprotein</keyword>
<dbReference type="InterPro" id="IPR008979">
    <property type="entry name" value="Galactose-bd-like_sf"/>
</dbReference>
<dbReference type="PRINTS" id="PR00742">
    <property type="entry name" value="GLHYDRLASE35"/>
</dbReference>
<evidence type="ECO:0000259" key="10">
    <source>
        <dbReference type="Pfam" id="PF21317"/>
    </source>
</evidence>
<feature type="active site" description="Nucleophile" evidence="6">
    <location>
        <position position="304"/>
    </location>
</feature>
<dbReference type="AlphaFoldDB" id="A0A2A3EJN3"/>
<evidence type="ECO:0000256" key="6">
    <source>
        <dbReference type="PIRSR" id="PIRSR006336-1"/>
    </source>
</evidence>
<dbReference type="PIRSF" id="PIRSF006336">
    <property type="entry name" value="B-gal"/>
    <property type="match status" value="1"/>
</dbReference>
<keyword evidence="2 8" id="KW-0732">Signal</keyword>
<dbReference type="EMBL" id="KZ288225">
    <property type="protein sequence ID" value="PBC31937.1"/>
    <property type="molecule type" value="Genomic_DNA"/>
</dbReference>
<evidence type="ECO:0000313" key="13">
    <source>
        <dbReference type="Proteomes" id="UP000242457"/>
    </source>
</evidence>
<feature type="domain" description="Glycoside hydrolase 35 catalytic" evidence="9">
    <location>
        <begin position="392"/>
        <end position="430"/>
    </location>
</feature>
<feature type="domain" description="Glycoside hydrolase 35 catalytic" evidence="9">
    <location>
        <begin position="41"/>
        <end position="357"/>
    </location>
</feature>
<dbReference type="SUPFAM" id="SSF51445">
    <property type="entry name" value="(Trans)glycosidases"/>
    <property type="match status" value="1"/>
</dbReference>
<dbReference type="InterPro" id="IPR017853">
    <property type="entry name" value="GH"/>
</dbReference>
<dbReference type="OrthoDB" id="1657402at2759"/>
<dbReference type="InterPro" id="IPR001944">
    <property type="entry name" value="Glycoside_Hdrlase_35"/>
</dbReference>
<accession>A0A2A3EJN3</accession>
<evidence type="ECO:0000256" key="7">
    <source>
        <dbReference type="RuleBase" id="RU003679"/>
    </source>
</evidence>
<evidence type="ECO:0000256" key="5">
    <source>
        <dbReference type="ARBA" id="ARBA00023295"/>
    </source>
</evidence>
<evidence type="ECO:0000256" key="2">
    <source>
        <dbReference type="ARBA" id="ARBA00022729"/>
    </source>
</evidence>
<gene>
    <name evidence="12" type="ORF">APICC_02159</name>
</gene>
<name>A0A2A3EJN3_APICC</name>
<proteinExistence type="inferred from homology"/>
<dbReference type="InterPro" id="IPR031330">
    <property type="entry name" value="Gly_Hdrlase_35_cat"/>
</dbReference>
<dbReference type="GO" id="GO:0004565">
    <property type="term" value="F:beta-galactosidase activity"/>
    <property type="evidence" value="ECO:0007669"/>
    <property type="project" value="InterPro"/>
</dbReference>